<dbReference type="WBParaSite" id="maker-unitig_44254-snap-gene-0.2-mRNA-1">
    <property type="protein sequence ID" value="maker-unitig_44254-snap-gene-0.2-mRNA-1"/>
    <property type="gene ID" value="maker-unitig_44254-snap-gene-0.2"/>
</dbReference>
<accession>A0A1I8FQD9</accession>
<name>A0A1I8FQD9_9PLAT</name>
<dbReference type="Proteomes" id="UP000095280">
    <property type="component" value="Unplaced"/>
</dbReference>
<dbReference type="AlphaFoldDB" id="A0A1I8FQD9"/>
<evidence type="ECO:0000313" key="3">
    <source>
        <dbReference type="Proteomes" id="UP000095280"/>
    </source>
</evidence>
<reference evidence="4" key="1">
    <citation type="submission" date="2016-11" db="UniProtKB">
        <authorList>
            <consortium name="WormBaseParasite"/>
        </authorList>
    </citation>
    <scope>IDENTIFICATION</scope>
</reference>
<evidence type="ECO:0000256" key="2">
    <source>
        <dbReference type="SAM" id="Phobius"/>
    </source>
</evidence>
<evidence type="ECO:0000313" key="4">
    <source>
        <dbReference type="WBParaSite" id="maker-unitig_44254-snap-gene-0.2-mRNA-1"/>
    </source>
</evidence>
<evidence type="ECO:0000256" key="1">
    <source>
        <dbReference type="SAM" id="MobiDB-lite"/>
    </source>
</evidence>
<feature type="region of interest" description="Disordered" evidence="1">
    <location>
        <begin position="55"/>
        <end position="88"/>
    </location>
</feature>
<keyword evidence="2" id="KW-0472">Membrane</keyword>
<keyword evidence="2" id="KW-1133">Transmembrane helix</keyword>
<feature type="transmembrane region" description="Helical" evidence="2">
    <location>
        <begin position="28"/>
        <end position="52"/>
    </location>
</feature>
<keyword evidence="3" id="KW-1185">Reference proteome</keyword>
<keyword evidence="2" id="KW-0812">Transmembrane</keyword>
<sequence length="88" mass="9557">HRCRRADLPPSPAAVCDRLRRPLAGGGFLAAITAGCVRLLSLAFVGVIHILLPSRSPLLPRPPVSSFQSRRSLFTPDNPVEGYHARYA</sequence>
<protein>
    <submittedName>
        <fullName evidence="4">Os01g0778700 protein</fullName>
    </submittedName>
</protein>
<proteinExistence type="predicted"/>
<organism evidence="3 4">
    <name type="scientific">Macrostomum lignano</name>
    <dbReference type="NCBI Taxonomy" id="282301"/>
    <lineage>
        <taxon>Eukaryota</taxon>
        <taxon>Metazoa</taxon>
        <taxon>Spiralia</taxon>
        <taxon>Lophotrochozoa</taxon>
        <taxon>Platyhelminthes</taxon>
        <taxon>Rhabditophora</taxon>
        <taxon>Macrostomorpha</taxon>
        <taxon>Macrostomida</taxon>
        <taxon>Macrostomidae</taxon>
        <taxon>Macrostomum</taxon>
    </lineage>
</organism>